<organism evidence="2 3">
    <name type="scientific">Salinicoccus sesuvii</name>
    <dbReference type="NCBI Taxonomy" id="868281"/>
    <lineage>
        <taxon>Bacteria</taxon>
        <taxon>Bacillati</taxon>
        <taxon>Bacillota</taxon>
        <taxon>Bacilli</taxon>
        <taxon>Bacillales</taxon>
        <taxon>Staphylococcaceae</taxon>
        <taxon>Salinicoccus</taxon>
    </lineage>
</organism>
<evidence type="ECO:0000313" key="2">
    <source>
        <dbReference type="EMBL" id="MFC3389380.1"/>
    </source>
</evidence>
<proteinExistence type="predicted"/>
<keyword evidence="3" id="KW-1185">Reference proteome</keyword>
<gene>
    <name evidence="2" type="ORF">ACFOEO_12385</name>
</gene>
<dbReference type="EMBL" id="JBHRVQ010000001">
    <property type="protein sequence ID" value="MFC3389380.1"/>
    <property type="molecule type" value="Genomic_DNA"/>
</dbReference>
<accession>A0ABV7N724</accession>
<dbReference type="Proteomes" id="UP001595637">
    <property type="component" value="Unassembled WGS sequence"/>
</dbReference>
<protein>
    <submittedName>
        <fullName evidence="2">Uncharacterized protein</fullName>
    </submittedName>
</protein>
<feature type="region of interest" description="Disordered" evidence="1">
    <location>
        <begin position="93"/>
        <end position="114"/>
    </location>
</feature>
<dbReference type="RefSeq" id="WP_380656448.1">
    <property type="nucleotide sequence ID" value="NZ_JBHRVQ010000001.1"/>
</dbReference>
<evidence type="ECO:0000313" key="3">
    <source>
        <dbReference type="Proteomes" id="UP001595637"/>
    </source>
</evidence>
<comment type="caution">
    <text evidence="2">The sequence shown here is derived from an EMBL/GenBank/DDBJ whole genome shotgun (WGS) entry which is preliminary data.</text>
</comment>
<name>A0ABV7N724_9STAP</name>
<evidence type="ECO:0000256" key="1">
    <source>
        <dbReference type="SAM" id="MobiDB-lite"/>
    </source>
</evidence>
<sequence length="114" mass="12958">MENTSTHLWAVGRVTGRSELIGSTVGHITDALEEMKMLEKNGIYDFAQLLIEKLDQESMKNKAEGVKLTEEMIRHSKEFSLTEDNIKQLKEYMHSTSERPQSGKRFTILEGGKA</sequence>
<reference evidence="3" key="1">
    <citation type="journal article" date="2019" name="Int. J. Syst. Evol. Microbiol.">
        <title>The Global Catalogue of Microorganisms (GCM) 10K type strain sequencing project: providing services to taxonomists for standard genome sequencing and annotation.</title>
        <authorList>
            <consortium name="The Broad Institute Genomics Platform"/>
            <consortium name="The Broad Institute Genome Sequencing Center for Infectious Disease"/>
            <person name="Wu L."/>
            <person name="Ma J."/>
        </authorList>
    </citation>
    <scope>NUCLEOTIDE SEQUENCE [LARGE SCALE GENOMIC DNA]</scope>
    <source>
        <strain evidence="3">CCM 7756</strain>
    </source>
</reference>